<proteinExistence type="predicted"/>
<protein>
    <submittedName>
        <fullName evidence="1">Uncharacterized protein</fullName>
    </submittedName>
</protein>
<sequence>MEKETKTHSPSSVSATCQSCQKEFTLTAGDLEFSERFKTRPVTWCFDCRLQRRMSFRNENKLYKRKCDAPGHTEEMLSIYAPEKPLNIYDQKAWWSDSWEGLQFGKNYDFNRPFFEQFQELIKAVPWMSLFNMNSTNSDYCNMTTDNKDCYLVFGGDYNENCMYSTFNFYSRDCLDNYMTNENELSYEVKNSRSQYKCMFINWAKDCTESAFLDDCTGLSNCIGCVNMKNAQYCIFNEQYSKEEYEQKKAELDFSDANKLAEFKQKFNEFKKKFPKKYADIIRTEDAVGNRINDAKNIQNCFDIFGPAENLRDVFLTFNTYKDSYSCSHGGHGVEECYESTAIFGNCQRLFGCILMSSTHDAAYSYNCRGSSNLFGCVGLRDKQYCILNKQYTKEEYEELVPKIKAHMDQMPYTDAGGRVHQYGDFFPSQISPFAYNETVAQEYFPLTKEDAIIKGFTWRDQDVKSYQITIPSGQLPPKLSEITDEITKEVIECAHKGECQDGCSTAFRILPQELTFYRRLNVALPTLCPSCRHASRLASLAPLKLFAGKCKCGGASSENSLYKNTASHFHGAGPCPNEFKTPYDPASDTITYCEQCYQAEVA</sequence>
<gene>
    <name evidence="1" type="ORF">COU11_02855</name>
</gene>
<name>A0A2H0UKL6_9BACT</name>
<reference evidence="2" key="1">
    <citation type="submission" date="2017-09" db="EMBL/GenBank/DDBJ databases">
        <title>Depth-based differentiation of microbial function through sediment-hosted aquifers and enrichment of novel symbionts in the deep terrestrial subsurface.</title>
        <authorList>
            <person name="Probst A.J."/>
            <person name="Ladd B."/>
            <person name="Jarett J.K."/>
            <person name="Geller-Mcgrath D.E."/>
            <person name="Sieber C.M.K."/>
            <person name="Emerson J.B."/>
            <person name="Anantharaman K."/>
            <person name="Thomas B.C."/>
            <person name="Malmstrom R."/>
            <person name="Stieglmeier M."/>
            <person name="Klingl A."/>
            <person name="Woyke T."/>
            <person name="Ryan C.M."/>
            <person name="Banfield J.F."/>
        </authorList>
    </citation>
    <scope>NUCLEOTIDE SEQUENCE [LARGE SCALE GENOMIC DNA]</scope>
</reference>
<dbReference type="Proteomes" id="UP000229526">
    <property type="component" value="Unassembled WGS sequence"/>
</dbReference>
<comment type="caution">
    <text evidence="1">The sequence shown here is derived from an EMBL/GenBank/DDBJ whole genome shotgun (WGS) entry which is preliminary data.</text>
</comment>
<evidence type="ECO:0000313" key="2">
    <source>
        <dbReference type="Proteomes" id="UP000229526"/>
    </source>
</evidence>
<accession>A0A2H0UKL6</accession>
<organism evidence="1 2">
    <name type="scientific">Candidatus Harrisonbacteria bacterium CG10_big_fil_rev_8_21_14_0_10_49_15</name>
    <dbReference type="NCBI Taxonomy" id="1974587"/>
    <lineage>
        <taxon>Bacteria</taxon>
        <taxon>Candidatus Harrisoniibacteriota</taxon>
    </lineage>
</organism>
<dbReference type="AlphaFoldDB" id="A0A2H0UKL6"/>
<dbReference type="EMBL" id="PFBD01000022">
    <property type="protein sequence ID" value="PIR86930.1"/>
    <property type="molecule type" value="Genomic_DNA"/>
</dbReference>
<evidence type="ECO:0000313" key="1">
    <source>
        <dbReference type="EMBL" id="PIR86930.1"/>
    </source>
</evidence>